<evidence type="ECO:0000256" key="1">
    <source>
        <dbReference type="SAM" id="Phobius"/>
    </source>
</evidence>
<feature type="chain" id="PRO_5036495276" evidence="2">
    <location>
        <begin position="16"/>
        <end position="714"/>
    </location>
</feature>
<evidence type="ECO:0000313" key="5">
    <source>
        <dbReference type="Proteomes" id="UP000887013"/>
    </source>
</evidence>
<feature type="transmembrane region" description="Helical" evidence="1">
    <location>
        <begin position="225"/>
        <end position="249"/>
    </location>
</feature>
<feature type="transmembrane region" description="Helical" evidence="1">
    <location>
        <begin position="657"/>
        <end position="675"/>
    </location>
</feature>
<dbReference type="Pfam" id="PF20146">
    <property type="entry name" value="NRF"/>
    <property type="match status" value="1"/>
</dbReference>
<dbReference type="PANTHER" id="PTHR11161:SF0">
    <property type="entry name" value="O-ACYLTRANSFERASE LIKE PROTEIN"/>
    <property type="match status" value="1"/>
</dbReference>
<keyword evidence="5" id="KW-1185">Reference proteome</keyword>
<evidence type="ECO:0000313" key="4">
    <source>
        <dbReference type="EMBL" id="GFU06570.1"/>
    </source>
</evidence>
<comment type="caution">
    <text evidence="4">The sequence shown here is derived from an EMBL/GenBank/DDBJ whole genome shotgun (WGS) entry which is preliminary data.</text>
</comment>
<feature type="transmembrane region" description="Helical" evidence="1">
    <location>
        <begin position="472"/>
        <end position="495"/>
    </location>
</feature>
<dbReference type="AlphaFoldDB" id="A0A8X6Q948"/>
<dbReference type="Pfam" id="PF01757">
    <property type="entry name" value="Acyl_transf_3"/>
    <property type="match status" value="1"/>
</dbReference>
<gene>
    <name evidence="4" type="primary">nrf-6_12</name>
    <name evidence="4" type="ORF">NPIL_592501</name>
</gene>
<feature type="transmembrane region" description="Helical" evidence="1">
    <location>
        <begin position="294"/>
        <end position="312"/>
    </location>
</feature>
<dbReference type="InterPro" id="IPR006621">
    <property type="entry name" value="Nose-resist-to-fluoxetine_N"/>
</dbReference>
<feature type="transmembrane region" description="Helical" evidence="1">
    <location>
        <begin position="547"/>
        <end position="568"/>
    </location>
</feature>
<feature type="transmembrane region" description="Helical" evidence="1">
    <location>
        <begin position="342"/>
        <end position="362"/>
    </location>
</feature>
<keyword evidence="1" id="KW-0472">Membrane</keyword>
<keyword evidence="1" id="KW-0812">Transmembrane</keyword>
<feature type="domain" description="Nose resistant-to-fluoxetine protein N-terminal" evidence="3">
    <location>
        <begin position="60"/>
        <end position="215"/>
    </location>
</feature>
<dbReference type="OrthoDB" id="118951at2759"/>
<name>A0A8X6Q948_NEPPI</name>
<dbReference type="PANTHER" id="PTHR11161">
    <property type="entry name" value="O-ACYLTRANSFERASE"/>
    <property type="match status" value="1"/>
</dbReference>
<dbReference type="InterPro" id="IPR052728">
    <property type="entry name" value="O2_lipid_transport_reg"/>
</dbReference>
<reference evidence="4" key="1">
    <citation type="submission" date="2020-08" db="EMBL/GenBank/DDBJ databases">
        <title>Multicomponent nature underlies the extraordinary mechanical properties of spider dragline silk.</title>
        <authorList>
            <person name="Kono N."/>
            <person name="Nakamura H."/>
            <person name="Mori M."/>
            <person name="Yoshida Y."/>
            <person name="Ohtoshi R."/>
            <person name="Malay A.D."/>
            <person name="Moran D.A.P."/>
            <person name="Tomita M."/>
            <person name="Numata K."/>
            <person name="Arakawa K."/>
        </authorList>
    </citation>
    <scope>NUCLEOTIDE SEQUENCE</scope>
</reference>
<protein>
    <submittedName>
        <fullName evidence="4">Nose resistant to fluoxetine protein 6</fullName>
    </submittedName>
</protein>
<organism evidence="4 5">
    <name type="scientific">Nephila pilipes</name>
    <name type="common">Giant wood spider</name>
    <name type="synonym">Nephila maculata</name>
    <dbReference type="NCBI Taxonomy" id="299642"/>
    <lineage>
        <taxon>Eukaryota</taxon>
        <taxon>Metazoa</taxon>
        <taxon>Ecdysozoa</taxon>
        <taxon>Arthropoda</taxon>
        <taxon>Chelicerata</taxon>
        <taxon>Arachnida</taxon>
        <taxon>Araneae</taxon>
        <taxon>Araneomorphae</taxon>
        <taxon>Entelegynae</taxon>
        <taxon>Araneoidea</taxon>
        <taxon>Nephilidae</taxon>
        <taxon>Nephila</taxon>
    </lineage>
</organism>
<feature type="transmembrane region" description="Helical" evidence="1">
    <location>
        <begin position="515"/>
        <end position="538"/>
    </location>
</feature>
<sequence>MSILYLILLVGLVSASPEQNSSNVEPSWTTFQKIARSETTSLIRRLLPHLLRSVQGANVSDQCQTSLMSYAMGLSRWKDWTVLMADASGKLPGGVLEGTVLDFGSYEECLRIRVNDSSTGTESFRGRYCMIGYQSPLLSPLNQKTPDGKNYVDAYGNPPKWVGKLMTKTGPYLSRSAFWFGTCVPSVCSEEDIKQISTSVSKPLGLNVKLAGCEIDEPLKWPTSASISVCILCTIFGICILGTVSDVVIRNFFDNDSEPNSIFLQIPRAFSLYTNTEKLFASSSSNDTLGCFHGIRFFSAVWIILGHTYFFTDTWKYLKYRDALVIDDLFNYYLPAAVLENFSIPVGSFFFMSGFLLVYATWKKLEKSDGKLNVFMFIFHKYWRMTPALAFMIAVFLVLPVIGSGPLWNSTLDPPINACERHWWANLLYINNLWDSEDYCLIHTWYLAALMQFHIIGVIVLLLSFRWPGVGILLGLVIAIGSCVITALLTVWNNFPMPTPAINKDMDVMEAYNSIIYIKPFCHAPTYLIGMAVAHLVLKYKDKKIGLGYQILGWFLSILGALSSVYGIYGPSERVEIRAFYLSCYRIGWTASIGWLAFVCITGKGGIANRFLSWNAFVPLGQLSYLVYLLHPLIMLYKTASLRERISYGHNELVFEFLTYTIIAFLLAYVGHTAVEKPFLILEGIFFRNNSRNFKKTVNTKEPVMICGVKLVNP</sequence>
<feature type="transmembrane region" description="Helical" evidence="1">
    <location>
        <begin position="580"/>
        <end position="602"/>
    </location>
</feature>
<keyword evidence="1" id="KW-1133">Transmembrane helix</keyword>
<dbReference type="GO" id="GO:0016747">
    <property type="term" value="F:acyltransferase activity, transferring groups other than amino-acyl groups"/>
    <property type="evidence" value="ECO:0007669"/>
    <property type="project" value="InterPro"/>
</dbReference>
<evidence type="ECO:0000256" key="2">
    <source>
        <dbReference type="SAM" id="SignalP"/>
    </source>
</evidence>
<accession>A0A8X6Q948</accession>
<dbReference type="Proteomes" id="UP000887013">
    <property type="component" value="Unassembled WGS sequence"/>
</dbReference>
<feature type="signal peptide" evidence="2">
    <location>
        <begin position="1"/>
        <end position="15"/>
    </location>
</feature>
<feature type="transmembrane region" description="Helical" evidence="1">
    <location>
        <begin position="445"/>
        <end position="465"/>
    </location>
</feature>
<dbReference type="SMART" id="SM00703">
    <property type="entry name" value="NRF"/>
    <property type="match status" value="1"/>
</dbReference>
<feature type="transmembrane region" description="Helical" evidence="1">
    <location>
        <begin position="382"/>
        <end position="402"/>
    </location>
</feature>
<dbReference type="InterPro" id="IPR002656">
    <property type="entry name" value="Acyl_transf_3_dom"/>
</dbReference>
<keyword evidence="2" id="KW-0732">Signal</keyword>
<proteinExistence type="predicted"/>
<feature type="transmembrane region" description="Helical" evidence="1">
    <location>
        <begin position="614"/>
        <end position="637"/>
    </location>
</feature>
<dbReference type="EMBL" id="BMAW01028255">
    <property type="protein sequence ID" value="GFU06570.1"/>
    <property type="molecule type" value="Genomic_DNA"/>
</dbReference>
<evidence type="ECO:0000259" key="3">
    <source>
        <dbReference type="SMART" id="SM00703"/>
    </source>
</evidence>